<keyword evidence="2" id="KW-0815">Transposition</keyword>
<protein>
    <submittedName>
        <fullName evidence="7">Transposase Tn3</fullName>
    </submittedName>
</protein>
<dbReference type="GO" id="GO:0003677">
    <property type="term" value="F:DNA binding"/>
    <property type="evidence" value="ECO:0007669"/>
    <property type="project" value="UniProtKB-KW"/>
</dbReference>
<evidence type="ECO:0000256" key="4">
    <source>
        <dbReference type="ARBA" id="ARBA00023172"/>
    </source>
</evidence>
<comment type="similarity">
    <text evidence="1">Belongs to the transposase 7 family.</text>
</comment>
<dbReference type="GO" id="GO:0004803">
    <property type="term" value="F:transposase activity"/>
    <property type="evidence" value="ECO:0007669"/>
    <property type="project" value="InterPro"/>
</dbReference>
<feature type="domain" description="DUF4158" evidence="6">
    <location>
        <begin position="10"/>
        <end position="173"/>
    </location>
</feature>
<reference evidence="7 8" key="1">
    <citation type="submission" date="2015-11" db="EMBL/GenBank/DDBJ databases">
        <title>Genomic analysis of 38 Legionella species identifies large and diverse effector repertoires.</title>
        <authorList>
            <person name="Burstein D."/>
            <person name="Amaro F."/>
            <person name="Zusman T."/>
            <person name="Lifshitz Z."/>
            <person name="Cohen O."/>
            <person name="Gilbert J.A."/>
            <person name="Pupko T."/>
            <person name="Shuman H.A."/>
            <person name="Segal G."/>
        </authorList>
    </citation>
    <scope>NUCLEOTIDE SEQUENCE [LARGE SCALE GENOMIC DNA]</scope>
    <source>
        <strain evidence="7 8">WIGA</strain>
    </source>
</reference>
<dbReference type="STRING" id="447.Lboz_3102"/>
<dbReference type="InterPro" id="IPR047653">
    <property type="entry name" value="Tn3-like_transpos"/>
</dbReference>
<dbReference type="Pfam" id="PF01526">
    <property type="entry name" value="DDE_Tnp_Tn3"/>
    <property type="match status" value="1"/>
</dbReference>
<accession>A0A0W0REV7</accession>
<dbReference type="Pfam" id="PF13700">
    <property type="entry name" value="DUF4158"/>
    <property type="match status" value="1"/>
</dbReference>
<dbReference type="Proteomes" id="UP000054695">
    <property type="component" value="Unassembled WGS sequence"/>
</dbReference>
<keyword evidence="8" id="KW-1185">Reference proteome</keyword>
<organism evidence="7 8">
    <name type="scientific">Legionella bozemanae</name>
    <name type="common">Fluoribacter bozemanae</name>
    <dbReference type="NCBI Taxonomy" id="447"/>
    <lineage>
        <taxon>Bacteria</taxon>
        <taxon>Pseudomonadati</taxon>
        <taxon>Pseudomonadota</taxon>
        <taxon>Gammaproteobacteria</taxon>
        <taxon>Legionellales</taxon>
        <taxon>Legionellaceae</taxon>
        <taxon>Legionella</taxon>
    </lineage>
</organism>
<evidence type="ECO:0000313" key="7">
    <source>
        <dbReference type="EMBL" id="KTC69586.1"/>
    </source>
</evidence>
<dbReference type="PATRIC" id="fig|447.4.peg.3307"/>
<gene>
    <name evidence="7" type="ORF">Lboz_3102</name>
</gene>
<name>A0A0W0REV7_LEGBO</name>
<dbReference type="EMBL" id="LNXU01000045">
    <property type="protein sequence ID" value="KTC69586.1"/>
    <property type="molecule type" value="Genomic_DNA"/>
</dbReference>
<dbReference type="NCBIfam" id="NF033527">
    <property type="entry name" value="transpos_Tn3"/>
    <property type="match status" value="1"/>
</dbReference>
<evidence type="ECO:0000259" key="5">
    <source>
        <dbReference type="Pfam" id="PF01526"/>
    </source>
</evidence>
<keyword evidence="4" id="KW-0233">DNA recombination</keyword>
<evidence type="ECO:0000256" key="3">
    <source>
        <dbReference type="ARBA" id="ARBA00023125"/>
    </source>
</evidence>
<proteinExistence type="inferred from homology"/>
<evidence type="ECO:0000313" key="8">
    <source>
        <dbReference type="Proteomes" id="UP000054695"/>
    </source>
</evidence>
<evidence type="ECO:0000256" key="1">
    <source>
        <dbReference type="ARBA" id="ARBA00009402"/>
    </source>
</evidence>
<dbReference type="AlphaFoldDB" id="A0A0W0REV7"/>
<dbReference type="InterPro" id="IPR025296">
    <property type="entry name" value="DUF4158"/>
</dbReference>
<sequence length="1031" mass="119910">MRASNERLTILSEAEQAALYEIPDFDDVQRSNYLNLTPEEQVLMRSRDDLSAQIHCAIQIGYFKAKHRFFPFKWDEVQEDIDFIMEEYFPEQQFHPTTISKHQYYAQCTVITAHFGYQSWSKEFEPLLTAQAQQILRRDVSPQFIVIELLAFMQKKKIVRPGYTTLQVIVSKVLNAERNRLGLIIRESLTIDDKSALQKLLLEKESETLSGLADLKQDTKDFKARMISAEREKLLSIKPLYQLAKSLLPTLNLSQQNIHYYASLVDYYDVYELRKKLKSEQTYLYLLCYLSLRCLQLNDNLIDAFCLNLRQFEADLKEKTKDAYTDYAVSKQIDSFVMRRFARLFINQELNDNLSFGDVRKKAFETIIPEAELRNKIPEENEEELKPIDFQWKLVDTLFHRCQLQLRPLMMAIDFSSTVADSPWLAAIAWLKELFGANKTINQYPVTACPEKTRPKRLEKYLFDTNAKGEKKFHADRYEFWIYRQLKKRLKAGEFYLADSIQNRSLQQELNSAKEKGALVEPLDIPALRKPIKSLLDERCAELRSEWLKFNSDFTQGKLKHLYYDEQTKTLHLKKSNDDKYDEDAQHRFYEQLPLCDITDVLRFVNERSRYSSAFTLIQPRYIKLLADENTLNAVIIAQALNNGNLNMAEISDIPYASLLDVYQSRVRLQTLKKANDMIGDDIAQMPIFPDYSLDIAILYGGVDGQKFEVARPTLKARRSKKYFKKGKGVVAYTLLVNHIPLQTELIGAHEHESYFAFDIWYNNTSSIMPEAITGDMHLINKANFAVMDWFGGKLCPRFTNLQAQLKHLYCGDDLSQYADWLIKPIDKIDRQLIEDEWPNIEPIIKALGCKEITQSILIKKLCTYSASNKTRKALFEYDKLIRSIYTLKYLQDRKLQRDIHRSQNRVESYHQLRMAIATAYGKKQLSGRGDREIEISNQCARLIANAIIHYNSAILSKLKLKYEADGDHKALALLRKISPVAWQHIHFQGHFIFSGDKIIDLDAIINKVFLHGVKKKKVVGFSPEISTVSV</sequence>
<dbReference type="GO" id="GO:0006313">
    <property type="term" value="P:DNA transposition"/>
    <property type="evidence" value="ECO:0007669"/>
    <property type="project" value="InterPro"/>
</dbReference>
<comment type="caution">
    <text evidence="7">The sequence shown here is derived from an EMBL/GenBank/DDBJ whole genome shotgun (WGS) entry which is preliminary data.</text>
</comment>
<keyword evidence="3" id="KW-0238">DNA-binding</keyword>
<dbReference type="InterPro" id="IPR002513">
    <property type="entry name" value="Tn3_Tnp_DDE_dom"/>
</dbReference>
<evidence type="ECO:0000259" key="6">
    <source>
        <dbReference type="Pfam" id="PF13700"/>
    </source>
</evidence>
<evidence type="ECO:0000256" key="2">
    <source>
        <dbReference type="ARBA" id="ARBA00022578"/>
    </source>
</evidence>
<feature type="domain" description="Tn3 transposase DDE" evidence="5">
    <location>
        <begin position="600"/>
        <end position="992"/>
    </location>
</feature>